<comment type="caution">
    <text evidence="1">The sequence shown here is derived from an EMBL/GenBank/DDBJ whole genome shotgun (WGS) entry which is preliminary data.</text>
</comment>
<dbReference type="AlphaFoldDB" id="A0A939NFG7"/>
<sequence length="67" mass="7769">MTQLLLTEYIRYHQRALDKQTNMVHLVLFADQQPVSTLTMTFNNETARLDDIGTDIQYQGGETQTSY</sequence>
<dbReference type="EMBL" id="JAGETQ010000181">
    <property type="protein sequence ID" value="MBO1916650.1"/>
    <property type="molecule type" value="Genomic_DNA"/>
</dbReference>
<gene>
    <name evidence="1" type="ORF">J4727_18830</name>
</gene>
<name>A0A939NFG7_PRORE</name>
<evidence type="ECO:0000313" key="2">
    <source>
        <dbReference type="Proteomes" id="UP000664477"/>
    </source>
</evidence>
<protein>
    <submittedName>
        <fullName evidence="1">Uncharacterized protein</fullName>
    </submittedName>
</protein>
<proteinExistence type="predicted"/>
<accession>A0A939NFG7</accession>
<reference evidence="1" key="1">
    <citation type="submission" date="2021-03" db="EMBL/GenBank/DDBJ databases">
        <title>Molecular epidemiology and mechanisms of colistin and carbapenem resistance in Enterobacteriaceae from clinical isolates, the environment and porcine samples in Pretoria, South Africa.</title>
        <authorList>
            <person name="Bogoshi D."/>
            <person name="Mbelle N.M."/>
            <person name="Naidoo V."/>
            <person name="Osei Sekyere J."/>
        </authorList>
    </citation>
    <scope>NUCLEOTIDE SEQUENCE</scope>
    <source>
        <strain evidence="1">C052</strain>
    </source>
</reference>
<dbReference type="Proteomes" id="UP000664477">
    <property type="component" value="Unassembled WGS sequence"/>
</dbReference>
<evidence type="ECO:0000313" key="1">
    <source>
        <dbReference type="EMBL" id="MBO1916650.1"/>
    </source>
</evidence>
<organism evidence="1 2">
    <name type="scientific">Providencia rettgeri</name>
    <dbReference type="NCBI Taxonomy" id="587"/>
    <lineage>
        <taxon>Bacteria</taxon>
        <taxon>Pseudomonadati</taxon>
        <taxon>Pseudomonadota</taxon>
        <taxon>Gammaproteobacteria</taxon>
        <taxon>Enterobacterales</taxon>
        <taxon>Morganellaceae</taxon>
        <taxon>Providencia</taxon>
    </lineage>
</organism>